<accession>A0A665T0U3</accession>
<dbReference type="Pfam" id="PF00096">
    <property type="entry name" value="zf-C2H2"/>
    <property type="match status" value="1"/>
</dbReference>
<feature type="compositionally biased region" description="Basic and acidic residues" evidence="6">
    <location>
        <begin position="151"/>
        <end position="160"/>
    </location>
</feature>
<dbReference type="Pfam" id="PF13894">
    <property type="entry name" value="zf-C2H2_4"/>
    <property type="match status" value="1"/>
</dbReference>
<keyword evidence="9" id="KW-1185">Reference proteome</keyword>
<feature type="domain" description="C2H2-type" evidence="7">
    <location>
        <begin position="429"/>
        <end position="456"/>
    </location>
</feature>
<evidence type="ECO:0000256" key="5">
    <source>
        <dbReference type="PROSITE-ProRule" id="PRU00042"/>
    </source>
</evidence>
<reference evidence="8" key="2">
    <citation type="submission" date="2025-08" db="UniProtKB">
        <authorList>
            <consortium name="Ensembl"/>
        </authorList>
    </citation>
    <scope>IDENTIFICATION</scope>
</reference>
<evidence type="ECO:0000256" key="2">
    <source>
        <dbReference type="ARBA" id="ARBA00022737"/>
    </source>
</evidence>
<feature type="domain" description="C2H2-type" evidence="7">
    <location>
        <begin position="401"/>
        <end position="428"/>
    </location>
</feature>
<proteinExistence type="predicted"/>
<dbReference type="Ensembl" id="ENSENLT00000003251.1">
    <property type="protein sequence ID" value="ENSENLP00000003069.1"/>
    <property type="gene ID" value="ENSENLG00000001498.1"/>
</dbReference>
<organism evidence="8 9">
    <name type="scientific">Echeneis naucrates</name>
    <name type="common">Live sharksucker</name>
    <dbReference type="NCBI Taxonomy" id="173247"/>
    <lineage>
        <taxon>Eukaryota</taxon>
        <taxon>Metazoa</taxon>
        <taxon>Chordata</taxon>
        <taxon>Craniata</taxon>
        <taxon>Vertebrata</taxon>
        <taxon>Euteleostomi</taxon>
        <taxon>Actinopterygii</taxon>
        <taxon>Neopterygii</taxon>
        <taxon>Teleostei</taxon>
        <taxon>Neoteleostei</taxon>
        <taxon>Acanthomorphata</taxon>
        <taxon>Carangaria</taxon>
        <taxon>Carangiformes</taxon>
        <taxon>Echeneidae</taxon>
        <taxon>Echeneis</taxon>
    </lineage>
</organism>
<dbReference type="PANTHER" id="PTHR16515">
    <property type="entry name" value="PR DOMAIN ZINC FINGER PROTEIN"/>
    <property type="match status" value="1"/>
</dbReference>
<evidence type="ECO:0000313" key="8">
    <source>
        <dbReference type="Ensembl" id="ENSENLP00000003069.1"/>
    </source>
</evidence>
<name>A0A665T0U3_ECHNA</name>
<reference evidence="8" key="3">
    <citation type="submission" date="2025-09" db="UniProtKB">
        <authorList>
            <consortium name="Ensembl"/>
        </authorList>
    </citation>
    <scope>IDENTIFICATION</scope>
</reference>
<reference evidence="8" key="1">
    <citation type="submission" date="2021-04" db="EMBL/GenBank/DDBJ databases">
        <authorList>
            <consortium name="Wellcome Sanger Institute Data Sharing"/>
        </authorList>
    </citation>
    <scope>NUCLEOTIDE SEQUENCE [LARGE SCALE GENOMIC DNA]</scope>
</reference>
<dbReference type="SUPFAM" id="SSF57667">
    <property type="entry name" value="beta-beta-alpha zinc fingers"/>
    <property type="match status" value="1"/>
</dbReference>
<evidence type="ECO:0000259" key="7">
    <source>
        <dbReference type="PROSITE" id="PS50157"/>
    </source>
</evidence>
<evidence type="ECO:0000256" key="4">
    <source>
        <dbReference type="ARBA" id="ARBA00022833"/>
    </source>
</evidence>
<dbReference type="InterPro" id="IPR050331">
    <property type="entry name" value="Zinc_finger"/>
</dbReference>
<keyword evidence="4" id="KW-0862">Zinc</keyword>
<dbReference type="Gene3D" id="3.30.160.60">
    <property type="entry name" value="Classic Zinc Finger"/>
    <property type="match status" value="2"/>
</dbReference>
<evidence type="ECO:0000256" key="1">
    <source>
        <dbReference type="ARBA" id="ARBA00022723"/>
    </source>
</evidence>
<keyword evidence="3 5" id="KW-0863">Zinc-finger</keyword>
<dbReference type="SMART" id="SM00355">
    <property type="entry name" value="ZnF_C2H2"/>
    <property type="match status" value="3"/>
</dbReference>
<feature type="region of interest" description="Disordered" evidence="6">
    <location>
        <begin position="150"/>
        <end position="206"/>
    </location>
</feature>
<protein>
    <recommendedName>
        <fullName evidence="7">C2H2-type domain-containing protein</fullName>
    </recommendedName>
</protein>
<keyword evidence="1" id="KW-0479">Metal-binding</keyword>
<feature type="compositionally biased region" description="Basic and acidic residues" evidence="6">
    <location>
        <begin position="167"/>
        <end position="177"/>
    </location>
</feature>
<dbReference type="InterPro" id="IPR036236">
    <property type="entry name" value="Znf_C2H2_sf"/>
</dbReference>
<dbReference type="PROSITE" id="PS00028">
    <property type="entry name" value="ZINC_FINGER_C2H2_1"/>
    <property type="match status" value="2"/>
</dbReference>
<dbReference type="FunFam" id="3.30.160.60:FF:000176">
    <property type="entry name" value="zinc finger protein 70"/>
    <property type="match status" value="1"/>
</dbReference>
<dbReference type="AlphaFoldDB" id="A0A665T0U3"/>
<evidence type="ECO:0000256" key="3">
    <source>
        <dbReference type="ARBA" id="ARBA00022771"/>
    </source>
</evidence>
<gene>
    <name evidence="8" type="primary">znf1035</name>
</gene>
<dbReference type="Proteomes" id="UP000472264">
    <property type="component" value="Chromosome 6"/>
</dbReference>
<dbReference type="GO" id="GO:0008270">
    <property type="term" value="F:zinc ion binding"/>
    <property type="evidence" value="ECO:0007669"/>
    <property type="project" value="UniProtKB-KW"/>
</dbReference>
<keyword evidence="2" id="KW-0677">Repeat</keyword>
<dbReference type="GO" id="GO:0010468">
    <property type="term" value="P:regulation of gene expression"/>
    <property type="evidence" value="ECO:0007669"/>
    <property type="project" value="TreeGrafter"/>
</dbReference>
<dbReference type="PROSITE" id="PS50157">
    <property type="entry name" value="ZINC_FINGER_C2H2_2"/>
    <property type="match status" value="2"/>
</dbReference>
<dbReference type="GO" id="GO:0005634">
    <property type="term" value="C:nucleus"/>
    <property type="evidence" value="ECO:0007669"/>
    <property type="project" value="TreeGrafter"/>
</dbReference>
<dbReference type="InParanoid" id="A0A665T0U3"/>
<evidence type="ECO:0000313" key="9">
    <source>
        <dbReference type="Proteomes" id="UP000472264"/>
    </source>
</evidence>
<sequence length="457" mass="51121">MEKVFLPNCGNSDISELATDGSNSFPSSFATDSQGFKQDCRIIDSSFPEDFSDVISCSDLDGLETKPSCKFMESNSVPKPKTDDVTKCHSSEQLISQSRNMVLCSDTSAANINPSNVKAEEIIVLTSTEHNQSFPPSNSVTVRGSETAEDTNCHEGCQDHEQEDDVERNPIEGKHSDISISGNGNAATDGLVESPNGSDGGQITAAAPIHNEPYPLEEKKLRKEMEELFNRESEGSENLSLACDQNEMSKGDQDQNERKIFGSLENETFDKQSTPLLCSTDSQDENMQTDCKGEKNMSELEMRNHLQPVVLLKTLESEIEQKRQETPAIRAPKTFPRHKCNLCPAVFCYSSGKYRHMKKHELFKLTGKMFRYRNSVFSMSKTATPSNTNDEEGEMNRNPALSCEFCGKYFATSQSLKKHERSHRGERPYHCLECGKGFKRHSHLIVHKKSKEREPLG</sequence>
<dbReference type="InterPro" id="IPR013087">
    <property type="entry name" value="Znf_C2H2_type"/>
</dbReference>
<dbReference type="PANTHER" id="PTHR16515:SF58">
    <property type="entry name" value="ZINC FINGER PROTEIN 22"/>
    <property type="match status" value="1"/>
</dbReference>
<evidence type="ECO:0000256" key="6">
    <source>
        <dbReference type="SAM" id="MobiDB-lite"/>
    </source>
</evidence>